<dbReference type="InterPro" id="IPR029030">
    <property type="entry name" value="Caspase-like_dom_sf"/>
</dbReference>
<dbReference type="RefSeq" id="WP_197351338.1">
    <property type="nucleotide sequence ID" value="NZ_CP048882.1"/>
</dbReference>
<keyword evidence="5" id="KW-1185">Reference proteome</keyword>
<feature type="domain" description="Phytase-like" evidence="3">
    <location>
        <begin position="307"/>
        <end position="600"/>
    </location>
</feature>
<protein>
    <submittedName>
        <fullName evidence="4">Uncharacterized protein</fullName>
    </submittedName>
</protein>
<feature type="region of interest" description="Disordered" evidence="1">
    <location>
        <begin position="238"/>
        <end position="257"/>
    </location>
</feature>
<feature type="region of interest" description="Disordered" evidence="1">
    <location>
        <begin position="521"/>
        <end position="543"/>
    </location>
</feature>
<dbReference type="PANTHER" id="PTHR37957">
    <property type="entry name" value="BLR7070 PROTEIN"/>
    <property type="match status" value="1"/>
</dbReference>
<dbReference type="Proteomes" id="UP000595046">
    <property type="component" value="Chromosome"/>
</dbReference>
<dbReference type="KEGG" id="sbat:G4Z16_15305"/>
<evidence type="ECO:0000259" key="2">
    <source>
        <dbReference type="Pfam" id="PF00656"/>
    </source>
</evidence>
<dbReference type="AlphaFoldDB" id="A0A7T1T6Y4"/>
<dbReference type="EMBL" id="CP048882">
    <property type="protein sequence ID" value="QPP07529.1"/>
    <property type="molecule type" value="Genomic_DNA"/>
</dbReference>
<organism evidence="4 5">
    <name type="scientific">Streptomyces bathyalis</name>
    <dbReference type="NCBI Taxonomy" id="2710756"/>
    <lineage>
        <taxon>Bacteria</taxon>
        <taxon>Bacillati</taxon>
        <taxon>Actinomycetota</taxon>
        <taxon>Actinomycetes</taxon>
        <taxon>Kitasatosporales</taxon>
        <taxon>Streptomycetaceae</taxon>
        <taxon>Streptomyces</taxon>
    </lineage>
</organism>
<accession>A0A7T1T6Y4</accession>
<dbReference type="SUPFAM" id="SSF52129">
    <property type="entry name" value="Caspase-like"/>
    <property type="match status" value="1"/>
</dbReference>
<dbReference type="SUPFAM" id="SSF50956">
    <property type="entry name" value="Thermostable phytase (3-phytase)"/>
    <property type="match status" value="1"/>
</dbReference>
<dbReference type="PANTHER" id="PTHR37957:SF1">
    <property type="entry name" value="PHYTASE-LIKE DOMAIN-CONTAINING PROTEIN"/>
    <property type="match status" value="1"/>
</dbReference>
<dbReference type="InterPro" id="IPR015943">
    <property type="entry name" value="WD40/YVTN_repeat-like_dom_sf"/>
</dbReference>
<evidence type="ECO:0000313" key="4">
    <source>
        <dbReference type="EMBL" id="QPP07529.1"/>
    </source>
</evidence>
<dbReference type="InterPro" id="IPR011600">
    <property type="entry name" value="Pept_C14_caspase"/>
</dbReference>
<dbReference type="Pfam" id="PF00656">
    <property type="entry name" value="Peptidase_C14"/>
    <property type="match status" value="1"/>
</dbReference>
<dbReference type="Gene3D" id="2.130.10.10">
    <property type="entry name" value="YVTN repeat-like/Quinoprotein amine dehydrogenase"/>
    <property type="match status" value="1"/>
</dbReference>
<proteinExistence type="predicted"/>
<evidence type="ECO:0000259" key="3">
    <source>
        <dbReference type="Pfam" id="PF13449"/>
    </source>
</evidence>
<dbReference type="NCBIfam" id="NF047832">
    <property type="entry name" value="caspase_w_EACC1"/>
    <property type="match status" value="1"/>
</dbReference>
<name>A0A7T1T6Y4_9ACTN</name>
<dbReference type="GO" id="GO:0004197">
    <property type="term" value="F:cysteine-type endopeptidase activity"/>
    <property type="evidence" value="ECO:0007669"/>
    <property type="project" value="InterPro"/>
</dbReference>
<sequence>MTRFPDPRRSAAVVVGVGEYTDLPRLPAVAGNRAGLTKALADPAVLGLPAERCHVVADPPTSAAMVDPVIRAACEAPDTLIVYYAGHGFVDHRGELFLTLPDSQTARRHTAVPYDWLRQAILENSRAQRRIMILDCCYSGRALEGMAPATSALPAAAGVNGTYLLTSAAENVQALSPKDEECTAFTGELLRVLGEGVPDGQAFLTLDTVYERVRGALKASGKPEPQVQDRGRIGNLPFVHNRQGAGGSSPDPPPRWRPSRRLSAAAAVVLALAVAAPLAHRWLDRTDPGACSQHASLLGFSDRLDKQVSGLSSLAMNGSSRALAVSDRTKGKEAARLYELSLDPPEVPGETRLVDSTALRLDKDESSGSEQLDPEALVLEEGGKTVLVASEQGASVSRFDRESGRRLDTFEVPKGSRADDGSGEEHGFESMALSKDGTSLYVATKGSTRDGAGDNRPRVRFLVYKGSPGGRYSVEGDFYYHTSTGTKLTDLTTTDSGDLLALERGYSKDKGYQVRVHRLPLDGTRNSGNASGRAPAGKPAGGFGKRNWMFSLHRCPDKGAPTPKKGPNPLALNVEGMALGAKLKMGDHKRRQLLYLVSDDTTPAKKNSTRLYTIALDL</sequence>
<reference evidence="5" key="1">
    <citation type="submission" date="2020-02" db="EMBL/GenBank/DDBJ databases">
        <title>Streptomyces sp. ASO4wet.</title>
        <authorList>
            <person name="Risdian C."/>
            <person name="Landwehr W."/>
            <person name="Schupp P."/>
            <person name="Wink J."/>
        </authorList>
    </citation>
    <scope>NUCLEOTIDE SEQUENCE [LARGE SCALE GENOMIC DNA]</scope>
    <source>
        <strain evidence="5">ASO4wet</strain>
    </source>
</reference>
<gene>
    <name evidence="4" type="ORF">G4Z16_15305</name>
</gene>
<dbReference type="Pfam" id="PF13449">
    <property type="entry name" value="Phytase-like"/>
    <property type="match status" value="1"/>
</dbReference>
<evidence type="ECO:0000313" key="5">
    <source>
        <dbReference type="Proteomes" id="UP000595046"/>
    </source>
</evidence>
<dbReference type="InterPro" id="IPR027372">
    <property type="entry name" value="Phytase-like_dom"/>
</dbReference>
<feature type="domain" description="Peptidase C14 caspase" evidence="2">
    <location>
        <begin position="10"/>
        <end position="228"/>
    </location>
</feature>
<dbReference type="GO" id="GO:0006508">
    <property type="term" value="P:proteolysis"/>
    <property type="evidence" value="ECO:0007669"/>
    <property type="project" value="InterPro"/>
</dbReference>
<evidence type="ECO:0000256" key="1">
    <source>
        <dbReference type="SAM" id="MobiDB-lite"/>
    </source>
</evidence>
<dbReference type="Gene3D" id="3.40.50.1460">
    <property type="match status" value="1"/>
</dbReference>